<proteinExistence type="predicted"/>
<sequence length="326" mass="37833">MPLSRNLYETYDLAASLLLSLEERNIPLALTITNELQLSLETELVHNILGFAWLLAQPDKDLSPQRFTAWRSRRYDILLSTFTSYRLALPPLTLIGDYPPPSTGNHTCRKEWYAKPAGWTDNQCGTLYHRIQHAIENKQCWRAYLLARPLLNHPTAFQSFLQAMGTSPDLLKFAQYQHLHGQILEHSMYILAYPPTAMEISIQEPVQQGRLFTIQPTARNRWNIQPTPPIKIIGQMNFIFEDSPYWNQQCDQYQINLGTTGHIQYESEQLYQDFFQHNFPLDIPDEWSQAERDKSHPAAINYQPEPNPWASTFHQLITPIPVTVSR</sequence>
<organism evidence="1">
    <name type="scientific">viral metagenome</name>
    <dbReference type="NCBI Taxonomy" id="1070528"/>
    <lineage>
        <taxon>unclassified sequences</taxon>
        <taxon>metagenomes</taxon>
        <taxon>organismal metagenomes</taxon>
    </lineage>
</organism>
<accession>A0A6C0LL24</accession>
<protein>
    <submittedName>
        <fullName evidence="1">Uncharacterized protein</fullName>
    </submittedName>
</protein>
<name>A0A6C0LL24_9ZZZZ</name>
<reference evidence="1" key="1">
    <citation type="journal article" date="2020" name="Nature">
        <title>Giant virus diversity and host interactions through global metagenomics.</title>
        <authorList>
            <person name="Schulz F."/>
            <person name="Roux S."/>
            <person name="Paez-Espino D."/>
            <person name="Jungbluth S."/>
            <person name="Walsh D.A."/>
            <person name="Denef V.J."/>
            <person name="McMahon K.D."/>
            <person name="Konstantinidis K.T."/>
            <person name="Eloe-Fadrosh E.A."/>
            <person name="Kyrpides N.C."/>
            <person name="Woyke T."/>
        </authorList>
    </citation>
    <scope>NUCLEOTIDE SEQUENCE</scope>
    <source>
        <strain evidence="1">GVMAG-M-3300027963-41</strain>
    </source>
</reference>
<dbReference type="EMBL" id="MN740532">
    <property type="protein sequence ID" value="QHU31629.1"/>
    <property type="molecule type" value="Genomic_DNA"/>
</dbReference>
<evidence type="ECO:0000313" key="1">
    <source>
        <dbReference type="EMBL" id="QHU31629.1"/>
    </source>
</evidence>
<dbReference type="AlphaFoldDB" id="A0A6C0LL24"/>